<keyword evidence="5 6" id="KW-0472">Membrane</keyword>
<evidence type="ECO:0000256" key="2">
    <source>
        <dbReference type="ARBA" id="ARBA00022475"/>
    </source>
</evidence>
<feature type="transmembrane region" description="Helical" evidence="6">
    <location>
        <begin position="53"/>
        <end position="75"/>
    </location>
</feature>
<feature type="transmembrane region" description="Helical" evidence="6">
    <location>
        <begin position="201"/>
        <end position="221"/>
    </location>
</feature>
<sequence>MSASAPSDLPLLDAAQPASARPAPLWRRLIAFTLDTTLLGAIGYGVGMLLFDWVVGLGLAARLIGLVLALGYFGLADSRLTGGRSFGKRLLGLAVVGPDGAPLSIGAATLRALVLMAPVILNDFDLDEMSPLITGLWSFLVIGVGLSLLYLVLFNRPTRQSLHDLVVGARVIDVNPAPAPTPTPTPAPALPGRPLRLVHRIVVGVLCAVSIGYGLVLPSLVESSVRLSELLVVRNAVRENPAVRDATVARRWQKTTDRDEASESIVITAVVRQWPADPEAAARDIAGMVLKQYPQLVGERPLIVKVVIEFNLGIANYSKSQGIETSAATWPKAEPLRS</sequence>
<evidence type="ECO:0000256" key="3">
    <source>
        <dbReference type="ARBA" id="ARBA00022692"/>
    </source>
</evidence>
<dbReference type="GO" id="GO:0005886">
    <property type="term" value="C:plasma membrane"/>
    <property type="evidence" value="ECO:0007669"/>
    <property type="project" value="UniProtKB-SubCell"/>
</dbReference>
<accession>A0A447CYS5</accession>
<keyword evidence="2" id="KW-1003">Cell membrane</keyword>
<dbReference type="InterPro" id="IPR010432">
    <property type="entry name" value="RDD"/>
</dbReference>
<evidence type="ECO:0000256" key="4">
    <source>
        <dbReference type="ARBA" id="ARBA00022989"/>
    </source>
</evidence>
<name>A0A447CYS5_9BRAD</name>
<dbReference type="EMBL" id="UWOC01000168">
    <property type="protein sequence ID" value="VCU10365.1"/>
    <property type="molecule type" value="Genomic_DNA"/>
</dbReference>
<dbReference type="OrthoDB" id="9793824at2"/>
<feature type="transmembrane region" description="Helical" evidence="6">
    <location>
        <begin position="132"/>
        <end position="153"/>
    </location>
</feature>
<feature type="transmembrane region" description="Helical" evidence="6">
    <location>
        <begin position="29"/>
        <end position="47"/>
    </location>
</feature>
<dbReference type="Proteomes" id="UP000289200">
    <property type="component" value="Unassembled WGS sequence"/>
</dbReference>
<protein>
    <recommendedName>
        <fullName evidence="7">RDD domain-containing protein</fullName>
    </recommendedName>
</protein>
<reference evidence="9" key="1">
    <citation type="submission" date="2018-10" db="EMBL/GenBank/DDBJ databases">
        <authorList>
            <person name="Peiro R."/>
            <person name="Begona"/>
            <person name="Cbmso G."/>
            <person name="Lopez M."/>
            <person name="Gonzalez S."/>
            <person name="Sacristan E."/>
            <person name="Castillo E."/>
        </authorList>
    </citation>
    <scope>NUCLEOTIDE SEQUENCE [LARGE SCALE GENOMIC DNA]</scope>
</reference>
<feature type="domain" description="RDD" evidence="7">
    <location>
        <begin position="23"/>
        <end position="166"/>
    </location>
</feature>
<evidence type="ECO:0000313" key="9">
    <source>
        <dbReference type="Proteomes" id="UP000289200"/>
    </source>
</evidence>
<comment type="subcellular location">
    <subcellularLocation>
        <location evidence="1">Cell membrane</location>
        <topology evidence="1">Multi-pass membrane protein</topology>
    </subcellularLocation>
</comment>
<dbReference type="RefSeq" id="WP_129610455.1">
    <property type="nucleotide sequence ID" value="NZ_UWOC01000168.1"/>
</dbReference>
<proteinExistence type="predicted"/>
<dbReference type="PANTHER" id="PTHR36115:SF4">
    <property type="entry name" value="MEMBRANE PROTEIN"/>
    <property type="match status" value="1"/>
</dbReference>
<keyword evidence="3 6" id="KW-0812">Transmembrane</keyword>
<evidence type="ECO:0000313" key="8">
    <source>
        <dbReference type="EMBL" id="VCU10365.1"/>
    </source>
</evidence>
<dbReference type="InterPro" id="IPR051791">
    <property type="entry name" value="Pra-immunoreactive"/>
</dbReference>
<dbReference type="AlphaFoldDB" id="A0A447CYS5"/>
<keyword evidence="9" id="KW-1185">Reference proteome</keyword>
<keyword evidence="4 6" id="KW-1133">Transmembrane helix</keyword>
<dbReference type="Pfam" id="PF06271">
    <property type="entry name" value="RDD"/>
    <property type="match status" value="1"/>
</dbReference>
<evidence type="ECO:0000259" key="7">
    <source>
        <dbReference type="Pfam" id="PF06271"/>
    </source>
</evidence>
<dbReference type="PANTHER" id="PTHR36115">
    <property type="entry name" value="PROLINE-RICH ANTIGEN HOMOLOG-RELATED"/>
    <property type="match status" value="1"/>
</dbReference>
<comment type="caution">
    <text evidence="8">The sequence shown here is derived from an EMBL/GenBank/DDBJ whole genome shotgun (WGS) entry which is preliminary data.</text>
</comment>
<evidence type="ECO:0000256" key="5">
    <source>
        <dbReference type="ARBA" id="ARBA00023136"/>
    </source>
</evidence>
<organism evidence="8 9">
    <name type="scientific">Rhodoplanes serenus</name>
    <dbReference type="NCBI Taxonomy" id="200615"/>
    <lineage>
        <taxon>Bacteria</taxon>
        <taxon>Pseudomonadati</taxon>
        <taxon>Pseudomonadota</taxon>
        <taxon>Alphaproteobacteria</taxon>
        <taxon>Hyphomicrobiales</taxon>
        <taxon>Nitrobacteraceae</taxon>
        <taxon>Rhodoplanes</taxon>
    </lineage>
</organism>
<gene>
    <name evidence="8" type="ORF">RHODGE_RHODGE_03555</name>
</gene>
<evidence type="ECO:0000256" key="1">
    <source>
        <dbReference type="ARBA" id="ARBA00004651"/>
    </source>
</evidence>
<evidence type="ECO:0000256" key="6">
    <source>
        <dbReference type="SAM" id="Phobius"/>
    </source>
</evidence>